<name>A0ABS6Z2G0_9ACTN</name>
<evidence type="ECO:0000256" key="4">
    <source>
        <dbReference type="ARBA" id="ARBA00022984"/>
    </source>
</evidence>
<dbReference type="Pfam" id="PF02388">
    <property type="entry name" value="FemAB"/>
    <property type="match status" value="2"/>
</dbReference>
<dbReference type="InterPro" id="IPR050644">
    <property type="entry name" value="PG_Glycine_Bridge_Synth"/>
</dbReference>
<evidence type="ECO:0000256" key="3">
    <source>
        <dbReference type="ARBA" id="ARBA00022960"/>
    </source>
</evidence>
<keyword evidence="6" id="KW-0961">Cell wall biogenesis/degradation</keyword>
<dbReference type="PROSITE" id="PS51191">
    <property type="entry name" value="FEMABX"/>
    <property type="match status" value="1"/>
</dbReference>
<dbReference type="Proteomes" id="UP000812013">
    <property type="component" value="Unassembled WGS sequence"/>
</dbReference>
<dbReference type="PANTHER" id="PTHR36174">
    <property type="entry name" value="LIPID II:GLYCINE GLYCYLTRANSFERASE"/>
    <property type="match status" value="1"/>
</dbReference>
<comment type="caution">
    <text evidence="7">The sequence shown here is derived from an EMBL/GenBank/DDBJ whole genome shotgun (WGS) entry which is preliminary data.</text>
</comment>
<gene>
    <name evidence="7" type="ORF">GPJ59_08605</name>
</gene>
<keyword evidence="8" id="KW-1185">Reference proteome</keyword>
<keyword evidence="5" id="KW-0012">Acyltransferase</keyword>
<dbReference type="InterPro" id="IPR003447">
    <property type="entry name" value="FEMABX"/>
</dbReference>
<keyword evidence="4" id="KW-0573">Peptidoglycan synthesis</keyword>
<evidence type="ECO:0000313" key="8">
    <source>
        <dbReference type="Proteomes" id="UP000812013"/>
    </source>
</evidence>
<evidence type="ECO:0000256" key="6">
    <source>
        <dbReference type="ARBA" id="ARBA00023316"/>
    </source>
</evidence>
<evidence type="ECO:0000256" key="1">
    <source>
        <dbReference type="ARBA" id="ARBA00009943"/>
    </source>
</evidence>
<evidence type="ECO:0000313" key="7">
    <source>
        <dbReference type="EMBL" id="MBW5481939.1"/>
    </source>
</evidence>
<dbReference type="InterPro" id="IPR016181">
    <property type="entry name" value="Acyl_CoA_acyltransferase"/>
</dbReference>
<dbReference type="Gene3D" id="3.40.630.30">
    <property type="match status" value="2"/>
</dbReference>
<reference evidence="7 8" key="1">
    <citation type="submission" date="2019-12" db="EMBL/GenBank/DDBJ databases">
        <title>Genome sequence of Streptomyces bambusae.</title>
        <authorList>
            <person name="Bansal K."/>
            <person name="Choksket S."/>
            <person name="Korpole S."/>
            <person name="Patil P.B."/>
        </authorList>
    </citation>
    <scope>NUCLEOTIDE SEQUENCE [LARGE SCALE GENOMIC DNA]</scope>
    <source>
        <strain evidence="7 8">SK60</strain>
    </source>
</reference>
<keyword evidence="2" id="KW-0808">Transferase</keyword>
<dbReference type="EMBL" id="WTFF01000039">
    <property type="protein sequence ID" value="MBW5481939.1"/>
    <property type="molecule type" value="Genomic_DNA"/>
</dbReference>
<sequence length="459" mass="51788">MTVRKEGCGCPDFRLRRTPGNIGRRVVTATAAERSSSGHNHRSARSRTAVRLRTVPFREPREGRTAVCALLLTTAPQDRAQDDHRPPALTLRALTARQYLDFLGRHRQASFLQYPSWAGVKDQWRSEFLGWHLPSGETVGGALVLYRQFPGTRKYFAYLPEGPVVDWSDPHLDRWLDPLVRHLRAAGAFAARMGPAPDYRRWDAADVKAATAAGRRISDVLASRVDPLGTAVADRLRTRGWRRCGGESDGDAQPRHVFRVPLTGRTRDDLWSGLNQEWRRNVRKAAKEGVETVLGTAADLPEFHRLLCLTEERDGFRLGRSLGYYQQQYEALNAEEPGRMRLYLARHRGEILAAHTMVVAGARVWYQTGASADHRREVRPSNALQWRMLRDAHALGADEYDMRGVPSTLDPAERAFGLLRWKLGTGGQVVETLGEWETPMDGYANTALYKAFQAYLARR</sequence>
<dbReference type="SUPFAM" id="SSF55729">
    <property type="entry name" value="Acyl-CoA N-acyltransferases (Nat)"/>
    <property type="match status" value="2"/>
</dbReference>
<evidence type="ECO:0000256" key="2">
    <source>
        <dbReference type="ARBA" id="ARBA00022679"/>
    </source>
</evidence>
<protein>
    <submittedName>
        <fullName evidence="7">Peptidoglycan bridge formation glycyltransferase FemA/FemB family protein</fullName>
    </submittedName>
</protein>
<accession>A0ABS6Z2G0</accession>
<comment type="similarity">
    <text evidence="1">Belongs to the FemABX family.</text>
</comment>
<keyword evidence="3" id="KW-0133">Cell shape</keyword>
<organism evidence="7 8">
    <name type="scientific">Streptomyces bambusae</name>
    <dbReference type="NCBI Taxonomy" id="1550616"/>
    <lineage>
        <taxon>Bacteria</taxon>
        <taxon>Bacillati</taxon>
        <taxon>Actinomycetota</taxon>
        <taxon>Actinomycetes</taxon>
        <taxon>Kitasatosporales</taxon>
        <taxon>Streptomycetaceae</taxon>
        <taxon>Streptomyces</taxon>
    </lineage>
</organism>
<evidence type="ECO:0000256" key="5">
    <source>
        <dbReference type="ARBA" id="ARBA00023315"/>
    </source>
</evidence>
<dbReference type="PANTHER" id="PTHR36174:SF1">
    <property type="entry name" value="LIPID II:GLYCINE GLYCYLTRANSFERASE"/>
    <property type="match status" value="1"/>
</dbReference>
<proteinExistence type="inferred from homology"/>